<keyword evidence="7 8" id="KW-0998">Cell outer membrane</keyword>
<dbReference type="InterPro" id="IPR008969">
    <property type="entry name" value="CarboxyPept-like_regulatory"/>
</dbReference>
<dbReference type="Gene3D" id="2.170.130.10">
    <property type="entry name" value="TonB-dependent receptor, plug domain"/>
    <property type="match status" value="1"/>
</dbReference>
<dbReference type="OrthoDB" id="9768177at2"/>
<dbReference type="InterPro" id="IPR018247">
    <property type="entry name" value="EF_Hand_1_Ca_BS"/>
</dbReference>
<comment type="caution">
    <text evidence="10">The sequence shown here is derived from an EMBL/GenBank/DDBJ whole genome shotgun (WGS) entry which is preliminary data.</text>
</comment>
<accession>A0A4R3VXM1</accession>
<dbReference type="PROSITE" id="PS52016">
    <property type="entry name" value="TONB_DEPENDENT_REC_3"/>
    <property type="match status" value="1"/>
</dbReference>
<dbReference type="InterPro" id="IPR037066">
    <property type="entry name" value="Plug_dom_sf"/>
</dbReference>
<dbReference type="InterPro" id="IPR023996">
    <property type="entry name" value="TonB-dep_OMP_SusC/RagA"/>
</dbReference>
<dbReference type="InterPro" id="IPR036942">
    <property type="entry name" value="Beta-barrel_TonB_sf"/>
</dbReference>
<dbReference type="EMBL" id="SMBZ01000026">
    <property type="protein sequence ID" value="TCV11830.1"/>
    <property type="molecule type" value="Genomic_DNA"/>
</dbReference>
<evidence type="ECO:0000256" key="7">
    <source>
        <dbReference type="ARBA" id="ARBA00023237"/>
    </source>
</evidence>
<dbReference type="PANTHER" id="PTHR30069:SF29">
    <property type="entry name" value="HEMOGLOBIN AND HEMOGLOBIN-HAPTOGLOBIN-BINDING PROTEIN 1-RELATED"/>
    <property type="match status" value="1"/>
</dbReference>
<evidence type="ECO:0000256" key="5">
    <source>
        <dbReference type="ARBA" id="ARBA00022729"/>
    </source>
</evidence>
<dbReference type="SUPFAM" id="SSF49464">
    <property type="entry name" value="Carboxypeptidase regulatory domain-like"/>
    <property type="match status" value="1"/>
</dbReference>
<protein>
    <submittedName>
        <fullName evidence="10">TonB-linked SusC/RagA family outer membrane protein</fullName>
    </submittedName>
</protein>
<reference evidence="10 11" key="1">
    <citation type="submission" date="2019-03" db="EMBL/GenBank/DDBJ databases">
        <title>Genomic Encyclopedia of Type Strains, Phase IV (KMG-IV): sequencing the most valuable type-strain genomes for metagenomic binning, comparative biology and taxonomic classification.</title>
        <authorList>
            <person name="Goeker M."/>
        </authorList>
    </citation>
    <scope>NUCLEOTIDE SEQUENCE [LARGE SCALE GENOMIC DNA]</scope>
    <source>
        <strain evidence="10 11">DSM 22362</strain>
    </source>
</reference>
<evidence type="ECO:0000256" key="3">
    <source>
        <dbReference type="ARBA" id="ARBA00022452"/>
    </source>
</evidence>
<keyword evidence="11" id="KW-1185">Reference proteome</keyword>
<proteinExistence type="inferred from homology"/>
<comment type="similarity">
    <text evidence="8">Belongs to the TonB-dependent receptor family.</text>
</comment>
<dbReference type="GO" id="GO:0009279">
    <property type="term" value="C:cell outer membrane"/>
    <property type="evidence" value="ECO:0007669"/>
    <property type="project" value="UniProtKB-SubCell"/>
</dbReference>
<name>A0A4R3VXM1_9SPHI</name>
<dbReference type="AlphaFoldDB" id="A0A4R3VXM1"/>
<dbReference type="GO" id="GO:0015344">
    <property type="term" value="F:siderophore uptake transmembrane transporter activity"/>
    <property type="evidence" value="ECO:0007669"/>
    <property type="project" value="TreeGrafter"/>
</dbReference>
<gene>
    <name evidence="10" type="ORF">EDC17_102613</name>
</gene>
<dbReference type="Pfam" id="PF13715">
    <property type="entry name" value="CarbopepD_reg_2"/>
    <property type="match status" value="1"/>
</dbReference>
<dbReference type="NCBIfam" id="TIGR04057">
    <property type="entry name" value="SusC_RagA_signa"/>
    <property type="match status" value="1"/>
</dbReference>
<evidence type="ECO:0000313" key="11">
    <source>
        <dbReference type="Proteomes" id="UP000295197"/>
    </source>
</evidence>
<evidence type="ECO:0000256" key="6">
    <source>
        <dbReference type="ARBA" id="ARBA00023136"/>
    </source>
</evidence>
<comment type="subcellular location">
    <subcellularLocation>
        <location evidence="1 8">Cell outer membrane</location>
        <topology evidence="1 8">Multi-pass membrane protein</topology>
    </subcellularLocation>
</comment>
<keyword evidence="6 8" id="KW-0472">Membrane</keyword>
<keyword evidence="2 8" id="KW-0813">Transport</keyword>
<dbReference type="PANTHER" id="PTHR30069">
    <property type="entry name" value="TONB-DEPENDENT OUTER MEMBRANE RECEPTOR"/>
    <property type="match status" value="1"/>
</dbReference>
<dbReference type="InterPro" id="IPR012910">
    <property type="entry name" value="Plug_dom"/>
</dbReference>
<keyword evidence="3 8" id="KW-1134">Transmembrane beta strand</keyword>
<evidence type="ECO:0000313" key="10">
    <source>
        <dbReference type="EMBL" id="TCV11830.1"/>
    </source>
</evidence>
<dbReference type="InterPro" id="IPR023997">
    <property type="entry name" value="TonB-dep_OMP_SusC/RagA_CS"/>
</dbReference>
<evidence type="ECO:0000256" key="1">
    <source>
        <dbReference type="ARBA" id="ARBA00004571"/>
    </source>
</evidence>
<dbReference type="Proteomes" id="UP000295197">
    <property type="component" value="Unassembled WGS sequence"/>
</dbReference>
<dbReference type="PROSITE" id="PS00018">
    <property type="entry name" value="EF_HAND_1"/>
    <property type="match status" value="1"/>
</dbReference>
<evidence type="ECO:0000256" key="2">
    <source>
        <dbReference type="ARBA" id="ARBA00022448"/>
    </source>
</evidence>
<dbReference type="SUPFAM" id="SSF56935">
    <property type="entry name" value="Porins"/>
    <property type="match status" value="1"/>
</dbReference>
<dbReference type="RefSeq" id="WP_132777992.1">
    <property type="nucleotide sequence ID" value="NZ_SMBZ01000026.1"/>
</dbReference>
<dbReference type="Pfam" id="PF07715">
    <property type="entry name" value="Plug"/>
    <property type="match status" value="1"/>
</dbReference>
<feature type="domain" description="TonB-dependent receptor plug" evidence="9">
    <location>
        <begin position="143"/>
        <end position="250"/>
    </location>
</feature>
<keyword evidence="5" id="KW-0732">Signal</keyword>
<dbReference type="InterPro" id="IPR039426">
    <property type="entry name" value="TonB-dep_rcpt-like"/>
</dbReference>
<keyword evidence="4 8" id="KW-0812">Transmembrane</keyword>
<dbReference type="GO" id="GO:0044718">
    <property type="term" value="P:siderophore transmembrane transport"/>
    <property type="evidence" value="ECO:0007669"/>
    <property type="project" value="TreeGrafter"/>
</dbReference>
<dbReference type="Gene3D" id="2.60.40.1120">
    <property type="entry name" value="Carboxypeptidase-like, regulatory domain"/>
    <property type="match status" value="1"/>
</dbReference>
<dbReference type="NCBIfam" id="TIGR04056">
    <property type="entry name" value="OMP_RagA_SusC"/>
    <property type="match status" value="1"/>
</dbReference>
<organism evidence="10 11">
    <name type="scientific">Sphingobacterium alimentarium</name>
    <dbReference type="NCBI Taxonomy" id="797292"/>
    <lineage>
        <taxon>Bacteria</taxon>
        <taxon>Pseudomonadati</taxon>
        <taxon>Bacteroidota</taxon>
        <taxon>Sphingobacteriia</taxon>
        <taxon>Sphingobacteriales</taxon>
        <taxon>Sphingobacteriaceae</taxon>
        <taxon>Sphingobacterium</taxon>
    </lineage>
</organism>
<sequence>MINNLNPSEGLKRFVWISSAVACCLCITTQYGFAKPFEPQNITSEQQNLTVKGTVRDPQTNQPIAGVTVTVAGTTNATTTNVNGQYELKNVPTGAQLVFSMVGMLPITENVNNRTTIDINLSSDNEAIEEVVVVGYGTQKKSVVSGAVTAVKGDELAKSSSVNLSNGLAGRLPGVTAIQSSGEPGYDGSNIRIRGINSLAGGNSSPLIVIDGVPSRAGGIDRINPNDIESVSVLKDASAAIYGSRAGNGVILITTKQGKSGKPNLTYDAFYGIQRPTRTPKMAGSPEYAEILNELRIFGSDLNPSLWNDAWTALNTTGTYTRTDKNGTIDAAFKPDEIQKFKDGSDPYRYPNTDWFDEVFKNWSPQQRHNLQINGGGENTVYLASLGFTNQDAYYKKSATNYNQYDLLLNIESKINDYLTTTISLLGREEERNFPTVGAGDIFRFLMRGRPNEPAFWPNGEPGPAIEYGYNPVVSTTDLTGFNKTIDDYLQTTGKIDFKVPGVDGLKVTGSAALDKSWKRGKNWRTPWTLYSWDKTTLLEDGTPSLMGSVSSPFTDARLSETMANRLGVNLTGMVTYDKVINNDHTISLLAGITRETDKSSGFNAFRRYFLSTLIPELSFGENKEQTIGVNDIFSRARLSYFGRVNYNYQEKYLAEFLWRVDGSYIFPENKRFGFFPGVSVGWVLSKEAFFRDNVEFVNNLKIRGSWGQMGAEAYYNDALQEFRYFTLMNTGSGVFNDQVVKTLWEANVPNENFTWEVANNTNVGLDATFMNNKFSLTFDYFYNQRSNILAQRIASVPESTGIPSANLPPENIGKVKNAGYEFSLNYQNNINDFTFGVGINGGYAKNKILFFDEIPGAPEWQRATGRVTGAWLLYQYDGVFKDMAAVEANTLDYSAVTGGADLRPGDMKFVDYNNDGKINGDDLVRLDKNSTPTFTGGFNLNAGYKGFDLTLLIQGATGGLQMIGITESGDIGNYLDWSYQNRWTIDNPSDEFPRLSNRNTAYYQDGSKALNNTYWVRNNNYLRLKNIELGYTINPAIINKIGVKGLRLYVNGINLFTVDKIKIWDPESTNTSGQYYPQAKVINFGLKATL</sequence>
<dbReference type="FunFam" id="2.170.130.10:FF:000003">
    <property type="entry name" value="SusC/RagA family TonB-linked outer membrane protein"/>
    <property type="match status" value="1"/>
</dbReference>
<dbReference type="Gene3D" id="2.40.170.20">
    <property type="entry name" value="TonB-dependent receptor, beta-barrel domain"/>
    <property type="match status" value="1"/>
</dbReference>
<evidence type="ECO:0000259" key="9">
    <source>
        <dbReference type="Pfam" id="PF07715"/>
    </source>
</evidence>
<evidence type="ECO:0000256" key="8">
    <source>
        <dbReference type="PROSITE-ProRule" id="PRU01360"/>
    </source>
</evidence>
<evidence type="ECO:0000256" key="4">
    <source>
        <dbReference type="ARBA" id="ARBA00022692"/>
    </source>
</evidence>